<evidence type="ECO:0000313" key="2">
    <source>
        <dbReference type="Proteomes" id="UP000821845"/>
    </source>
</evidence>
<comment type="caution">
    <text evidence="1">The sequence shown here is derived from an EMBL/GenBank/DDBJ whole genome shotgun (WGS) entry which is preliminary data.</text>
</comment>
<evidence type="ECO:0000313" key="1">
    <source>
        <dbReference type="EMBL" id="KAH6928734.1"/>
    </source>
</evidence>
<organism evidence="1 2">
    <name type="scientific">Hyalomma asiaticum</name>
    <name type="common">Tick</name>
    <dbReference type="NCBI Taxonomy" id="266040"/>
    <lineage>
        <taxon>Eukaryota</taxon>
        <taxon>Metazoa</taxon>
        <taxon>Ecdysozoa</taxon>
        <taxon>Arthropoda</taxon>
        <taxon>Chelicerata</taxon>
        <taxon>Arachnida</taxon>
        <taxon>Acari</taxon>
        <taxon>Parasitiformes</taxon>
        <taxon>Ixodida</taxon>
        <taxon>Ixodoidea</taxon>
        <taxon>Ixodidae</taxon>
        <taxon>Hyalomminae</taxon>
        <taxon>Hyalomma</taxon>
    </lineage>
</organism>
<accession>A0ACB7S7L2</accession>
<name>A0ACB7S7L2_HYAAI</name>
<keyword evidence="2" id="KW-1185">Reference proteome</keyword>
<proteinExistence type="predicted"/>
<gene>
    <name evidence="1" type="ORF">HPB50_018860</name>
</gene>
<sequence>MLSFSQLAGRVMEAPKLLLLAMVECWVQAHTPSCYRSRNFKALPTRAKDSSLQRRKTKKAARPEGSGAARRPSDFQAGRGRQVERHKERECEESAALTMTMDRAAAMAEEAVRAANTPLAVERRMHARARARVSAWIAAEIMLRF</sequence>
<dbReference type="EMBL" id="CM023486">
    <property type="protein sequence ID" value="KAH6928734.1"/>
    <property type="molecule type" value="Genomic_DNA"/>
</dbReference>
<dbReference type="Proteomes" id="UP000821845">
    <property type="component" value="Chromosome 6"/>
</dbReference>
<protein>
    <submittedName>
        <fullName evidence="1">Uncharacterized protein</fullName>
    </submittedName>
</protein>
<reference evidence="1" key="1">
    <citation type="submission" date="2020-05" db="EMBL/GenBank/DDBJ databases">
        <title>Large-scale comparative analyses of tick genomes elucidate their genetic diversity and vector capacities.</title>
        <authorList>
            <person name="Jia N."/>
            <person name="Wang J."/>
            <person name="Shi W."/>
            <person name="Du L."/>
            <person name="Sun Y."/>
            <person name="Zhan W."/>
            <person name="Jiang J."/>
            <person name="Wang Q."/>
            <person name="Zhang B."/>
            <person name="Ji P."/>
            <person name="Sakyi L.B."/>
            <person name="Cui X."/>
            <person name="Yuan T."/>
            <person name="Jiang B."/>
            <person name="Yang W."/>
            <person name="Lam T.T.-Y."/>
            <person name="Chang Q."/>
            <person name="Ding S."/>
            <person name="Wang X."/>
            <person name="Zhu J."/>
            <person name="Ruan X."/>
            <person name="Zhao L."/>
            <person name="Wei J."/>
            <person name="Que T."/>
            <person name="Du C."/>
            <person name="Cheng J."/>
            <person name="Dai P."/>
            <person name="Han X."/>
            <person name="Huang E."/>
            <person name="Gao Y."/>
            <person name="Liu J."/>
            <person name="Shao H."/>
            <person name="Ye R."/>
            <person name="Li L."/>
            <person name="Wei W."/>
            <person name="Wang X."/>
            <person name="Wang C."/>
            <person name="Yang T."/>
            <person name="Huo Q."/>
            <person name="Li W."/>
            <person name="Guo W."/>
            <person name="Chen H."/>
            <person name="Zhou L."/>
            <person name="Ni X."/>
            <person name="Tian J."/>
            <person name="Zhou Y."/>
            <person name="Sheng Y."/>
            <person name="Liu T."/>
            <person name="Pan Y."/>
            <person name="Xia L."/>
            <person name="Li J."/>
            <person name="Zhao F."/>
            <person name="Cao W."/>
        </authorList>
    </citation>
    <scope>NUCLEOTIDE SEQUENCE</scope>
    <source>
        <strain evidence="1">Hyas-2018</strain>
    </source>
</reference>